<keyword evidence="2" id="KW-0547">Nucleotide-binding</keyword>
<dbReference type="AlphaFoldDB" id="A0A382L7E4"/>
<dbReference type="GO" id="GO:0005524">
    <property type="term" value="F:ATP binding"/>
    <property type="evidence" value="ECO:0007669"/>
    <property type="project" value="UniProtKB-KW"/>
</dbReference>
<evidence type="ECO:0000313" key="5">
    <source>
        <dbReference type="EMBL" id="SVC32616.1"/>
    </source>
</evidence>
<protein>
    <recommendedName>
        <fullName evidence="4">ABC transporter domain-containing protein</fullName>
    </recommendedName>
</protein>
<dbReference type="InterPro" id="IPR027417">
    <property type="entry name" value="P-loop_NTPase"/>
</dbReference>
<dbReference type="InterPro" id="IPR003439">
    <property type="entry name" value="ABC_transporter-like_ATP-bd"/>
</dbReference>
<accession>A0A382L7E4</accession>
<organism evidence="5">
    <name type="scientific">marine metagenome</name>
    <dbReference type="NCBI Taxonomy" id="408172"/>
    <lineage>
        <taxon>unclassified sequences</taxon>
        <taxon>metagenomes</taxon>
        <taxon>ecological metagenomes</taxon>
    </lineage>
</organism>
<dbReference type="Gene3D" id="3.40.50.300">
    <property type="entry name" value="P-loop containing nucleotide triphosphate hydrolases"/>
    <property type="match status" value="1"/>
</dbReference>
<evidence type="ECO:0000256" key="1">
    <source>
        <dbReference type="ARBA" id="ARBA00022448"/>
    </source>
</evidence>
<evidence type="ECO:0000256" key="2">
    <source>
        <dbReference type="ARBA" id="ARBA00022741"/>
    </source>
</evidence>
<dbReference type="SMART" id="SM00382">
    <property type="entry name" value="AAA"/>
    <property type="match status" value="1"/>
</dbReference>
<feature type="domain" description="ABC transporter" evidence="4">
    <location>
        <begin position="5"/>
        <end position="244"/>
    </location>
</feature>
<dbReference type="InterPro" id="IPR003593">
    <property type="entry name" value="AAA+_ATPase"/>
</dbReference>
<reference evidence="5" key="1">
    <citation type="submission" date="2018-05" db="EMBL/GenBank/DDBJ databases">
        <authorList>
            <person name="Lanie J.A."/>
            <person name="Ng W.-L."/>
            <person name="Kazmierczak K.M."/>
            <person name="Andrzejewski T.M."/>
            <person name="Davidsen T.M."/>
            <person name="Wayne K.J."/>
            <person name="Tettelin H."/>
            <person name="Glass J.I."/>
            <person name="Rusch D."/>
            <person name="Podicherti R."/>
            <person name="Tsui H.-C.T."/>
            <person name="Winkler M.E."/>
        </authorList>
    </citation>
    <scope>NUCLEOTIDE SEQUENCE</scope>
</reference>
<dbReference type="PROSITE" id="PS50893">
    <property type="entry name" value="ABC_TRANSPORTER_2"/>
    <property type="match status" value="1"/>
</dbReference>
<dbReference type="GO" id="GO:0016887">
    <property type="term" value="F:ATP hydrolysis activity"/>
    <property type="evidence" value="ECO:0007669"/>
    <property type="project" value="InterPro"/>
</dbReference>
<name>A0A382L7E4_9ZZZZ</name>
<dbReference type="InterPro" id="IPR051120">
    <property type="entry name" value="ABC_AA/LPS_Transport"/>
</dbReference>
<dbReference type="EMBL" id="UINC01085246">
    <property type="protein sequence ID" value="SVC32616.1"/>
    <property type="molecule type" value="Genomic_DNA"/>
</dbReference>
<evidence type="ECO:0000256" key="3">
    <source>
        <dbReference type="ARBA" id="ARBA00022840"/>
    </source>
</evidence>
<dbReference type="CDD" id="cd03219">
    <property type="entry name" value="ABC_Mj1267_LivG_branched"/>
    <property type="match status" value="1"/>
</dbReference>
<gene>
    <name evidence="5" type="ORF">METZ01_LOCUS285470</name>
</gene>
<keyword evidence="1" id="KW-0813">Transport</keyword>
<evidence type="ECO:0000259" key="4">
    <source>
        <dbReference type="PROSITE" id="PS50893"/>
    </source>
</evidence>
<dbReference type="GO" id="GO:0005886">
    <property type="term" value="C:plasma membrane"/>
    <property type="evidence" value="ECO:0007669"/>
    <property type="project" value="TreeGrafter"/>
</dbReference>
<dbReference type="PANTHER" id="PTHR45772">
    <property type="entry name" value="CONSERVED COMPONENT OF ABC TRANSPORTER FOR NATURAL AMINO ACIDS-RELATED"/>
    <property type="match status" value="1"/>
</dbReference>
<dbReference type="SUPFAM" id="SSF52540">
    <property type="entry name" value="P-loop containing nucleoside triphosphate hydrolases"/>
    <property type="match status" value="1"/>
</dbReference>
<proteinExistence type="predicted"/>
<keyword evidence="3" id="KW-0067">ATP-binding</keyword>
<sequence>MMSLLRANDVHKNFGGLAALKNVDLIVESRQFHGLIGPNGSGKSTLLKCIAGAEIADKGNIVFQDQDITTASAAWRARQRMSLKFQITSVFNQLSVYDNVLLSLQADESMWRLMCSRSRRRLHPRVMHILDQFNLATRADDLAGELSHGQQQWLEIALALARDPKLLLLDEPTAGMSPEERRVTGELLKPIKDHCSLLIVEHDLDFIKDMSDVITVLGQGQVLDHGTPEKIENSERVQEVYVTRV</sequence>
<dbReference type="Pfam" id="PF00005">
    <property type="entry name" value="ABC_tran"/>
    <property type="match status" value="1"/>
</dbReference>
<dbReference type="PANTHER" id="PTHR45772:SF2">
    <property type="entry name" value="ABC TRANSPORTER ATP-BINDING PROTEIN"/>
    <property type="match status" value="1"/>
</dbReference>